<keyword evidence="2" id="KW-0964">Secreted</keyword>
<dbReference type="InterPro" id="IPR043504">
    <property type="entry name" value="Peptidase_S1_PA_chymotrypsin"/>
</dbReference>
<keyword evidence="4" id="KW-0378">Hydrolase</keyword>
<dbReference type="Proteomes" id="UP001642540">
    <property type="component" value="Unassembled WGS sequence"/>
</dbReference>
<evidence type="ECO:0000256" key="5">
    <source>
        <dbReference type="ARBA" id="ARBA00022825"/>
    </source>
</evidence>
<comment type="subcellular location">
    <subcellularLocation>
        <location evidence="1">Secreted</location>
    </subcellularLocation>
</comment>
<protein>
    <recommendedName>
        <fullName evidence="6">Peptidase S1 domain-containing protein</fullName>
    </recommendedName>
</protein>
<comment type="caution">
    <text evidence="7">The sequence shown here is derived from an EMBL/GenBank/DDBJ whole genome shotgun (WGS) entry which is preliminary data.</text>
</comment>
<dbReference type="InterPro" id="IPR009003">
    <property type="entry name" value="Peptidase_S1_PA"/>
</dbReference>
<gene>
    <name evidence="7" type="ORF">ODALV1_LOCUS22345</name>
</gene>
<dbReference type="PANTHER" id="PTHR24264">
    <property type="entry name" value="TRYPSIN-RELATED"/>
    <property type="match status" value="1"/>
</dbReference>
<organism evidence="7 8">
    <name type="scientific">Orchesella dallaii</name>
    <dbReference type="NCBI Taxonomy" id="48710"/>
    <lineage>
        <taxon>Eukaryota</taxon>
        <taxon>Metazoa</taxon>
        <taxon>Ecdysozoa</taxon>
        <taxon>Arthropoda</taxon>
        <taxon>Hexapoda</taxon>
        <taxon>Collembola</taxon>
        <taxon>Entomobryomorpha</taxon>
        <taxon>Entomobryoidea</taxon>
        <taxon>Orchesellidae</taxon>
        <taxon>Orchesellinae</taxon>
        <taxon>Orchesella</taxon>
    </lineage>
</organism>
<dbReference type="InterPro" id="IPR050127">
    <property type="entry name" value="Serine_Proteases_S1"/>
</dbReference>
<keyword evidence="5" id="KW-0720">Serine protease</keyword>
<evidence type="ECO:0000256" key="4">
    <source>
        <dbReference type="ARBA" id="ARBA00022801"/>
    </source>
</evidence>
<evidence type="ECO:0000313" key="7">
    <source>
        <dbReference type="EMBL" id="CAL8128580.1"/>
    </source>
</evidence>
<keyword evidence="3" id="KW-0645">Protease</keyword>
<evidence type="ECO:0000313" key="8">
    <source>
        <dbReference type="Proteomes" id="UP001642540"/>
    </source>
</evidence>
<dbReference type="InterPro" id="IPR018114">
    <property type="entry name" value="TRYPSIN_HIS"/>
</dbReference>
<name>A0ABP1RHU9_9HEXA</name>
<keyword evidence="8" id="KW-1185">Reference proteome</keyword>
<evidence type="ECO:0000259" key="6">
    <source>
        <dbReference type="PROSITE" id="PS50240"/>
    </source>
</evidence>
<dbReference type="PROSITE" id="PS50240">
    <property type="entry name" value="TRYPSIN_DOM"/>
    <property type="match status" value="1"/>
</dbReference>
<sequence length="280" mass="31461">MPYARYRLPSPNNNDKLTGRIVNGHDAYTGEIPYQLLLKLTTSSKKRRSCGGVLVETYGVQFALTAAHCVYDGYPTPFSAVNPKNVRIKAGVHDLKHKNENEQVRTPTKVVMHEQYDHTNEAPAHDIAIMFYADPFKITGYVSTILLPGYMWALPERVEISGWGSTTNIPKLTFPNILQVVEMKVISAKRCKKFEYYDNQITWRLLCLLETSGTGTCRGDSGGPAAATNSTNGDWYLAGILSYHIGACGSRTHPVIYMRVSAYIDWIHIQVNEYINHLGW</sequence>
<dbReference type="PROSITE" id="PS00134">
    <property type="entry name" value="TRYPSIN_HIS"/>
    <property type="match status" value="1"/>
</dbReference>
<dbReference type="SMART" id="SM00020">
    <property type="entry name" value="Tryp_SPc"/>
    <property type="match status" value="1"/>
</dbReference>
<dbReference type="EMBL" id="CAXLJM020000075">
    <property type="protein sequence ID" value="CAL8128580.1"/>
    <property type="molecule type" value="Genomic_DNA"/>
</dbReference>
<evidence type="ECO:0000256" key="2">
    <source>
        <dbReference type="ARBA" id="ARBA00022525"/>
    </source>
</evidence>
<dbReference type="SUPFAM" id="SSF50494">
    <property type="entry name" value="Trypsin-like serine proteases"/>
    <property type="match status" value="1"/>
</dbReference>
<dbReference type="PANTHER" id="PTHR24264:SF65">
    <property type="entry name" value="SRCR DOMAIN-CONTAINING PROTEIN"/>
    <property type="match status" value="1"/>
</dbReference>
<evidence type="ECO:0000256" key="1">
    <source>
        <dbReference type="ARBA" id="ARBA00004613"/>
    </source>
</evidence>
<accession>A0ABP1RHU9</accession>
<dbReference type="Pfam" id="PF00089">
    <property type="entry name" value="Trypsin"/>
    <property type="match status" value="1"/>
</dbReference>
<dbReference type="CDD" id="cd00190">
    <property type="entry name" value="Tryp_SPc"/>
    <property type="match status" value="1"/>
</dbReference>
<dbReference type="Gene3D" id="2.40.10.10">
    <property type="entry name" value="Trypsin-like serine proteases"/>
    <property type="match status" value="1"/>
</dbReference>
<dbReference type="InterPro" id="IPR001254">
    <property type="entry name" value="Trypsin_dom"/>
</dbReference>
<evidence type="ECO:0000256" key="3">
    <source>
        <dbReference type="ARBA" id="ARBA00022670"/>
    </source>
</evidence>
<proteinExistence type="predicted"/>
<reference evidence="7 8" key="1">
    <citation type="submission" date="2024-08" db="EMBL/GenBank/DDBJ databases">
        <authorList>
            <person name="Cucini C."/>
            <person name="Frati F."/>
        </authorList>
    </citation>
    <scope>NUCLEOTIDE SEQUENCE [LARGE SCALE GENOMIC DNA]</scope>
</reference>
<feature type="domain" description="Peptidase S1" evidence="6">
    <location>
        <begin position="21"/>
        <end position="272"/>
    </location>
</feature>